<evidence type="ECO:0000256" key="1">
    <source>
        <dbReference type="SAM" id="MobiDB-lite"/>
    </source>
</evidence>
<dbReference type="VEuPathDB" id="FungiDB:MAPG_08577"/>
<accession>A0A0C4E7Q7</accession>
<dbReference type="InterPro" id="IPR011009">
    <property type="entry name" value="Kinase-like_dom_sf"/>
</dbReference>
<evidence type="ECO:0000313" key="3">
    <source>
        <dbReference type="EMBL" id="KLU89606.1"/>
    </source>
</evidence>
<reference evidence="3" key="3">
    <citation type="submission" date="2011-03" db="EMBL/GenBank/DDBJ databases">
        <title>Annotation of Magnaporthe poae ATCC 64411.</title>
        <authorList>
            <person name="Ma L.-J."/>
            <person name="Dead R."/>
            <person name="Young S.K."/>
            <person name="Zeng Q."/>
            <person name="Gargeya S."/>
            <person name="Fitzgerald M."/>
            <person name="Haas B."/>
            <person name="Abouelleil A."/>
            <person name="Alvarado L."/>
            <person name="Arachchi H.M."/>
            <person name="Berlin A."/>
            <person name="Brown A."/>
            <person name="Chapman S.B."/>
            <person name="Chen Z."/>
            <person name="Dunbar C."/>
            <person name="Freedman E."/>
            <person name="Gearin G."/>
            <person name="Gellesch M."/>
            <person name="Goldberg J."/>
            <person name="Griggs A."/>
            <person name="Gujja S."/>
            <person name="Heiman D."/>
            <person name="Howarth C."/>
            <person name="Larson L."/>
            <person name="Lui A."/>
            <person name="MacDonald P.J.P."/>
            <person name="Mehta T."/>
            <person name="Montmayeur A."/>
            <person name="Murphy C."/>
            <person name="Neiman D."/>
            <person name="Pearson M."/>
            <person name="Priest M."/>
            <person name="Roberts A."/>
            <person name="Saif S."/>
            <person name="Shea T."/>
            <person name="Shenoy N."/>
            <person name="Sisk P."/>
            <person name="Stolte C."/>
            <person name="Sykes S."/>
            <person name="Yandava C."/>
            <person name="Wortman J."/>
            <person name="Nusbaum C."/>
            <person name="Birren B."/>
        </authorList>
    </citation>
    <scope>NUCLEOTIDE SEQUENCE</scope>
    <source>
        <strain evidence="3">ATCC 64411</strain>
    </source>
</reference>
<dbReference type="eggNOG" id="KOG0033">
    <property type="taxonomic scope" value="Eukaryota"/>
</dbReference>
<feature type="compositionally biased region" description="Polar residues" evidence="1">
    <location>
        <begin position="1"/>
        <end position="25"/>
    </location>
</feature>
<name>A0A0C4E7Q7_MAGP6</name>
<feature type="region of interest" description="Disordered" evidence="1">
    <location>
        <begin position="394"/>
        <end position="419"/>
    </location>
</feature>
<keyword evidence="3" id="KW-0418">Kinase</keyword>
<keyword evidence="3" id="KW-0723">Serine/threonine-protein kinase</keyword>
<organism evidence="4 5">
    <name type="scientific">Magnaporthiopsis poae (strain ATCC 64411 / 73-15)</name>
    <name type="common">Kentucky bluegrass fungus</name>
    <name type="synonym">Magnaporthe poae</name>
    <dbReference type="NCBI Taxonomy" id="644358"/>
    <lineage>
        <taxon>Eukaryota</taxon>
        <taxon>Fungi</taxon>
        <taxon>Dikarya</taxon>
        <taxon>Ascomycota</taxon>
        <taxon>Pezizomycotina</taxon>
        <taxon>Sordariomycetes</taxon>
        <taxon>Sordariomycetidae</taxon>
        <taxon>Magnaporthales</taxon>
        <taxon>Magnaporthaceae</taxon>
        <taxon>Magnaporthiopsis</taxon>
    </lineage>
</organism>
<dbReference type="GO" id="GO:0051094">
    <property type="term" value="P:positive regulation of developmental process"/>
    <property type="evidence" value="ECO:0007669"/>
    <property type="project" value="UniProtKB-ARBA"/>
</dbReference>
<feature type="compositionally biased region" description="Polar residues" evidence="1">
    <location>
        <begin position="47"/>
        <end position="58"/>
    </location>
</feature>
<dbReference type="STRING" id="644358.A0A0C4E7Q7"/>
<dbReference type="PROSITE" id="PS00108">
    <property type="entry name" value="PROTEIN_KINASE_ST"/>
    <property type="match status" value="1"/>
</dbReference>
<feature type="compositionally biased region" description="Basic and acidic residues" evidence="1">
    <location>
        <begin position="229"/>
        <end position="276"/>
    </location>
</feature>
<dbReference type="EMBL" id="GL876973">
    <property type="protein sequence ID" value="KLU89606.1"/>
    <property type="molecule type" value="Genomic_DNA"/>
</dbReference>
<dbReference type="GO" id="GO:0004674">
    <property type="term" value="F:protein serine/threonine kinase activity"/>
    <property type="evidence" value="ECO:0007669"/>
    <property type="project" value="UniProtKB-KW"/>
</dbReference>
<evidence type="ECO:0000313" key="4">
    <source>
        <dbReference type="EnsemblFungi" id="MAPG_08577T0"/>
    </source>
</evidence>
<dbReference type="EnsemblFungi" id="MAPG_08577T0">
    <property type="protein sequence ID" value="MAPG_08577T0"/>
    <property type="gene ID" value="MAPG_08577"/>
</dbReference>
<dbReference type="EMBL" id="ADBL01002074">
    <property type="status" value="NOT_ANNOTATED_CDS"/>
    <property type="molecule type" value="Genomic_DNA"/>
</dbReference>
<feature type="compositionally biased region" description="Basic and acidic residues" evidence="1">
    <location>
        <begin position="100"/>
        <end position="115"/>
    </location>
</feature>
<dbReference type="SMART" id="SM00220">
    <property type="entry name" value="S_TKc"/>
    <property type="match status" value="1"/>
</dbReference>
<feature type="domain" description="Protein kinase" evidence="2">
    <location>
        <begin position="455"/>
        <end position="736"/>
    </location>
</feature>
<dbReference type="GO" id="GO:0005634">
    <property type="term" value="C:nucleus"/>
    <property type="evidence" value="ECO:0007669"/>
    <property type="project" value="TreeGrafter"/>
</dbReference>
<dbReference type="InterPro" id="IPR008271">
    <property type="entry name" value="Ser/Thr_kinase_AS"/>
</dbReference>
<dbReference type="GO" id="GO:0005524">
    <property type="term" value="F:ATP binding"/>
    <property type="evidence" value="ECO:0007669"/>
    <property type="project" value="InterPro"/>
</dbReference>
<feature type="region of interest" description="Disordered" evidence="1">
    <location>
        <begin position="1"/>
        <end position="194"/>
    </location>
</feature>
<dbReference type="Proteomes" id="UP000011715">
    <property type="component" value="Unassembled WGS sequence"/>
</dbReference>
<evidence type="ECO:0000313" key="5">
    <source>
        <dbReference type="Proteomes" id="UP000011715"/>
    </source>
</evidence>
<dbReference type="Pfam" id="PF00069">
    <property type="entry name" value="Pkinase"/>
    <property type="match status" value="1"/>
</dbReference>
<dbReference type="AlphaFoldDB" id="A0A0C4E7Q7"/>
<reference evidence="4" key="4">
    <citation type="journal article" date="2015" name="G3 (Bethesda)">
        <title>Genome sequences of three phytopathogenic species of the Magnaporthaceae family of fungi.</title>
        <authorList>
            <person name="Okagaki L.H."/>
            <person name="Nunes C.C."/>
            <person name="Sailsbery J."/>
            <person name="Clay B."/>
            <person name="Brown D."/>
            <person name="John T."/>
            <person name="Oh Y."/>
            <person name="Young N."/>
            <person name="Fitzgerald M."/>
            <person name="Haas B.J."/>
            <person name="Zeng Q."/>
            <person name="Young S."/>
            <person name="Adiconis X."/>
            <person name="Fan L."/>
            <person name="Levin J.Z."/>
            <person name="Mitchell T.K."/>
            <person name="Okubara P.A."/>
            <person name="Farman M.L."/>
            <person name="Kohn L.M."/>
            <person name="Birren B."/>
            <person name="Ma L.-J."/>
            <person name="Dean R.A."/>
        </authorList>
    </citation>
    <scope>NUCLEOTIDE SEQUENCE</scope>
    <source>
        <strain evidence="4">ATCC 64411 / 73-15</strain>
    </source>
</reference>
<dbReference type="Gene3D" id="1.10.510.10">
    <property type="entry name" value="Transferase(Phosphotransferase) domain 1"/>
    <property type="match status" value="1"/>
</dbReference>
<protein>
    <submittedName>
        <fullName evidence="3">Serine/threonine protein kinase</fullName>
    </submittedName>
</protein>
<gene>
    <name evidence="3" type="ORF">MAPG_08577</name>
</gene>
<dbReference type="PANTHER" id="PTHR24345">
    <property type="entry name" value="SERINE/THREONINE-PROTEIN KINASE PLK"/>
    <property type="match status" value="1"/>
</dbReference>
<evidence type="ECO:0000259" key="2">
    <source>
        <dbReference type="PROSITE" id="PS50011"/>
    </source>
</evidence>
<feature type="compositionally biased region" description="Basic and acidic residues" evidence="1">
    <location>
        <begin position="167"/>
        <end position="180"/>
    </location>
</feature>
<feature type="compositionally biased region" description="Polar residues" evidence="1">
    <location>
        <begin position="79"/>
        <end position="96"/>
    </location>
</feature>
<dbReference type="CDD" id="cd00180">
    <property type="entry name" value="PKc"/>
    <property type="match status" value="1"/>
</dbReference>
<keyword evidence="3" id="KW-0808">Transferase</keyword>
<feature type="region of interest" description="Disordered" evidence="1">
    <location>
        <begin position="225"/>
        <end position="278"/>
    </location>
</feature>
<reference evidence="5" key="1">
    <citation type="submission" date="2010-05" db="EMBL/GenBank/DDBJ databases">
        <title>The genome sequence of Magnaporthe poae strain ATCC 64411.</title>
        <authorList>
            <person name="Ma L.-J."/>
            <person name="Dead R."/>
            <person name="Young S."/>
            <person name="Zeng Q."/>
            <person name="Koehrsen M."/>
            <person name="Alvarado L."/>
            <person name="Berlin A."/>
            <person name="Chapman S.B."/>
            <person name="Chen Z."/>
            <person name="Freedman E."/>
            <person name="Gellesch M."/>
            <person name="Goldberg J."/>
            <person name="Griggs A."/>
            <person name="Gujja S."/>
            <person name="Heilman E.R."/>
            <person name="Heiman D."/>
            <person name="Hepburn T."/>
            <person name="Howarth C."/>
            <person name="Jen D."/>
            <person name="Larson L."/>
            <person name="Mehta T."/>
            <person name="Neiman D."/>
            <person name="Pearson M."/>
            <person name="Roberts A."/>
            <person name="Saif S."/>
            <person name="Shea T."/>
            <person name="Shenoy N."/>
            <person name="Sisk P."/>
            <person name="Stolte C."/>
            <person name="Sykes S."/>
            <person name="Walk T."/>
            <person name="White J."/>
            <person name="Yandava C."/>
            <person name="Haas B."/>
            <person name="Nusbaum C."/>
            <person name="Birren B."/>
        </authorList>
    </citation>
    <scope>NUCLEOTIDE SEQUENCE [LARGE SCALE GENOMIC DNA]</scope>
    <source>
        <strain evidence="5">ATCC 64411 / 73-15</strain>
    </source>
</reference>
<dbReference type="OrthoDB" id="1668230at2759"/>
<dbReference type="SUPFAM" id="SSF56112">
    <property type="entry name" value="Protein kinase-like (PK-like)"/>
    <property type="match status" value="1"/>
</dbReference>
<reference evidence="3" key="2">
    <citation type="submission" date="2010-05" db="EMBL/GenBank/DDBJ databases">
        <title>The Genome Sequence of Magnaporthe poae strain ATCC 64411.</title>
        <authorList>
            <consortium name="The Broad Institute Genome Sequencing Platform"/>
            <consortium name="Broad Institute Genome Sequencing Center for Infectious Disease"/>
            <person name="Ma L.-J."/>
            <person name="Dead R."/>
            <person name="Young S."/>
            <person name="Zeng Q."/>
            <person name="Koehrsen M."/>
            <person name="Alvarado L."/>
            <person name="Berlin A."/>
            <person name="Chapman S.B."/>
            <person name="Chen Z."/>
            <person name="Freedman E."/>
            <person name="Gellesch M."/>
            <person name="Goldberg J."/>
            <person name="Griggs A."/>
            <person name="Gujja S."/>
            <person name="Heilman E.R."/>
            <person name="Heiman D."/>
            <person name="Hepburn T."/>
            <person name="Howarth C."/>
            <person name="Jen D."/>
            <person name="Larson L."/>
            <person name="Mehta T."/>
            <person name="Neiman D."/>
            <person name="Pearson M."/>
            <person name="Roberts A."/>
            <person name="Saif S."/>
            <person name="Shea T."/>
            <person name="Shenoy N."/>
            <person name="Sisk P."/>
            <person name="Stolte C."/>
            <person name="Sykes S."/>
            <person name="Walk T."/>
            <person name="White J."/>
            <person name="Yandava C."/>
            <person name="Haas B."/>
            <person name="Nusbaum C."/>
            <person name="Birren B."/>
        </authorList>
    </citation>
    <scope>NUCLEOTIDE SEQUENCE</scope>
    <source>
        <strain evidence="3">ATCC 64411</strain>
    </source>
</reference>
<dbReference type="InterPro" id="IPR000719">
    <property type="entry name" value="Prot_kinase_dom"/>
</dbReference>
<keyword evidence="5" id="KW-1185">Reference proteome</keyword>
<sequence>MDPPTNTVPRSPQPAPVSSTVTEQSLKALREEKGAAVGAAAPGSREPSASTEATNPAPSSEIDRRWQEVRQKGKDANLTILSQGPHGSTEATNPVPSSEIARRWQEVRRKGKDDTGSTEATNPAPSSEVAKRRQGLRQRDKGITPDIPSRGPDGSTEATNPAPSSEIGRRRQEVRQKGKDATPTIPSEVDEPACEDTFPITQLATDHLTCRILMVEEQGTLKVPGAERIQVRRQVDSKGSEKEDKGNGTEEKGNKGKGKGKERQEKGNEKNEEGHGENGPFAECLAITQPQDDICCRVESPVRFELYYDPKGDSVWAAGMEPVIRIEPISPGDEGRQPDKTETKTIEQFDYLRVGPGAWRFSSADGLRSVQAIIFPRQHSFALVKLKTLSDIAGTKREAPPDDQAAESDTRQDAGELEPVATSEVIKRLDSLAELAEGQMLQVMNSAAAGKEYSLFRMALLGKTGSAQVFQARHSGFPNRLVVVKTFMYGDRYNTVGRGKLWKKEYSIHRGLKSDFIVELFAGDARLEALIMDNVDAHDLSSRHWCDVKGNKHFLGTRAHAVRVLTDMSQALLHLRQKGVLHNDIKPANILFSERRGAVLIDFGLATVDGSLATTGGTPWYVPREYLEKDRRAAPADVWALGVVIVYLLGLVPLPDSERQVKSWRIRDIMLFSGGDRLLPSRAEGMMTEWLGLIEGIGREMELSEDDLVANLVASMLVKEEERITTEDLASAMSSLAATGMDI</sequence>
<feature type="compositionally biased region" description="Basic and acidic residues" evidence="1">
    <location>
        <begin position="61"/>
        <end position="75"/>
    </location>
</feature>
<proteinExistence type="predicted"/>
<dbReference type="PROSITE" id="PS50011">
    <property type="entry name" value="PROTEIN_KINASE_DOM"/>
    <property type="match status" value="1"/>
</dbReference>
<reference evidence="4" key="5">
    <citation type="submission" date="2015-06" db="UniProtKB">
        <authorList>
            <consortium name="EnsemblFungi"/>
        </authorList>
    </citation>
    <scope>IDENTIFICATION</scope>
    <source>
        <strain evidence="4">ATCC 64411</strain>
    </source>
</reference>